<dbReference type="InterPro" id="IPR036855">
    <property type="entry name" value="Znf_CCCH_sf"/>
</dbReference>
<evidence type="ECO:0000256" key="2">
    <source>
        <dbReference type="ARBA" id="ARBA00022737"/>
    </source>
</evidence>
<feature type="compositionally biased region" description="Basic and acidic residues" evidence="7">
    <location>
        <begin position="526"/>
        <end position="536"/>
    </location>
</feature>
<keyword evidence="4 6" id="KW-0862">Zinc</keyword>
<dbReference type="FunFam" id="4.10.1000.10:FF:000021">
    <property type="entry name" value="Zinc finger CCCH domain-containing protein 17"/>
    <property type="match status" value="1"/>
</dbReference>
<feature type="compositionally biased region" description="Basic and acidic residues" evidence="7">
    <location>
        <begin position="567"/>
        <end position="583"/>
    </location>
</feature>
<feature type="zinc finger region" description="C3H1-type" evidence="6">
    <location>
        <begin position="208"/>
        <end position="235"/>
    </location>
</feature>
<evidence type="ECO:0000313" key="10">
    <source>
        <dbReference type="Proteomes" id="UP001279734"/>
    </source>
</evidence>
<protein>
    <recommendedName>
        <fullName evidence="8">C3H1-type domain-containing protein</fullName>
    </recommendedName>
</protein>
<keyword evidence="1 6" id="KW-0479">Metal-binding</keyword>
<feature type="zinc finger region" description="C3H1-type" evidence="6">
    <location>
        <begin position="121"/>
        <end position="150"/>
    </location>
</feature>
<dbReference type="InterPro" id="IPR000571">
    <property type="entry name" value="Znf_CCCH"/>
</dbReference>
<evidence type="ECO:0000313" key="9">
    <source>
        <dbReference type="EMBL" id="GMH14992.1"/>
    </source>
</evidence>
<feature type="compositionally biased region" description="Polar residues" evidence="7">
    <location>
        <begin position="731"/>
        <end position="740"/>
    </location>
</feature>
<comment type="caution">
    <text evidence="9">The sequence shown here is derived from an EMBL/GenBank/DDBJ whole genome shotgun (WGS) entry which is preliminary data.</text>
</comment>
<feature type="domain" description="C3H1-type" evidence="8">
    <location>
        <begin position="121"/>
        <end position="150"/>
    </location>
</feature>
<feature type="region of interest" description="Disordered" evidence="7">
    <location>
        <begin position="605"/>
        <end position="751"/>
    </location>
</feature>
<dbReference type="Pfam" id="PF00642">
    <property type="entry name" value="zf-CCCH"/>
    <property type="match status" value="1"/>
</dbReference>
<reference evidence="9" key="1">
    <citation type="submission" date="2023-05" db="EMBL/GenBank/DDBJ databases">
        <title>Nepenthes gracilis genome sequencing.</title>
        <authorList>
            <person name="Fukushima K."/>
        </authorList>
    </citation>
    <scope>NUCLEOTIDE SEQUENCE</scope>
    <source>
        <strain evidence="9">SING2019-196</strain>
    </source>
</reference>
<evidence type="ECO:0000256" key="4">
    <source>
        <dbReference type="ARBA" id="ARBA00022833"/>
    </source>
</evidence>
<evidence type="ECO:0000256" key="5">
    <source>
        <dbReference type="ARBA" id="ARBA00023125"/>
    </source>
</evidence>
<evidence type="ECO:0000256" key="3">
    <source>
        <dbReference type="ARBA" id="ARBA00022771"/>
    </source>
</evidence>
<dbReference type="Gene3D" id="4.10.1000.10">
    <property type="entry name" value="Zinc finger, CCCH-type"/>
    <property type="match status" value="2"/>
</dbReference>
<keyword evidence="2" id="KW-0677">Repeat</keyword>
<feature type="zinc finger region" description="C3H1-type" evidence="6">
    <location>
        <begin position="152"/>
        <end position="178"/>
    </location>
</feature>
<dbReference type="AlphaFoldDB" id="A0AAD3SQ20"/>
<keyword evidence="10" id="KW-1185">Reference proteome</keyword>
<dbReference type="PANTHER" id="PTHR15725:SF14">
    <property type="entry name" value="ZINC FINGER CCCH DOMAIN-CONTAINING PROTEIN 11A"/>
    <property type="match status" value="1"/>
</dbReference>
<feature type="domain" description="C3H1-type" evidence="8">
    <location>
        <begin position="208"/>
        <end position="235"/>
    </location>
</feature>
<dbReference type="PROSITE" id="PS50103">
    <property type="entry name" value="ZF_C3H1"/>
    <property type="match status" value="3"/>
</dbReference>
<dbReference type="Pfam" id="PF15663">
    <property type="entry name" value="zf-CCCH_3"/>
    <property type="match status" value="1"/>
</dbReference>
<dbReference type="GO" id="GO:0008270">
    <property type="term" value="F:zinc ion binding"/>
    <property type="evidence" value="ECO:0007669"/>
    <property type="project" value="UniProtKB-KW"/>
</dbReference>
<keyword evidence="5" id="KW-0238">DNA-binding</keyword>
<evidence type="ECO:0000256" key="7">
    <source>
        <dbReference type="SAM" id="MobiDB-lite"/>
    </source>
</evidence>
<organism evidence="9 10">
    <name type="scientific">Nepenthes gracilis</name>
    <name type="common">Slender pitcher plant</name>
    <dbReference type="NCBI Taxonomy" id="150966"/>
    <lineage>
        <taxon>Eukaryota</taxon>
        <taxon>Viridiplantae</taxon>
        <taxon>Streptophyta</taxon>
        <taxon>Embryophyta</taxon>
        <taxon>Tracheophyta</taxon>
        <taxon>Spermatophyta</taxon>
        <taxon>Magnoliopsida</taxon>
        <taxon>eudicotyledons</taxon>
        <taxon>Gunneridae</taxon>
        <taxon>Pentapetalae</taxon>
        <taxon>Caryophyllales</taxon>
        <taxon>Nepenthaceae</taxon>
        <taxon>Nepenthes</taxon>
    </lineage>
</organism>
<dbReference type="GO" id="GO:0003677">
    <property type="term" value="F:DNA binding"/>
    <property type="evidence" value="ECO:0007669"/>
    <property type="project" value="UniProtKB-KW"/>
</dbReference>
<keyword evidence="3 6" id="KW-0863">Zinc-finger</keyword>
<feature type="compositionally biased region" description="Basic and acidic residues" evidence="7">
    <location>
        <begin position="439"/>
        <end position="467"/>
    </location>
</feature>
<feature type="region of interest" description="Disordered" evidence="7">
    <location>
        <begin position="1"/>
        <end position="26"/>
    </location>
</feature>
<evidence type="ECO:0000259" key="8">
    <source>
        <dbReference type="PROSITE" id="PS50103"/>
    </source>
</evidence>
<dbReference type="SUPFAM" id="SSF90229">
    <property type="entry name" value="CCCH zinc finger"/>
    <property type="match status" value="1"/>
</dbReference>
<name>A0AAD3SQ20_NEPGR</name>
<feature type="domain" description="C3H1-type" evidence="8">
    <location>
        <begin position="152"/>
        <end position="178"/>
    </location>
</feature>
<dbReference type="GO" id="GO:0003729">
    <property type="term" value="F:mRNA binding"/>
    <property type="evidence" value="ECO:0007669"/>
    <property type="project" value="TreeGrafter"/>
</dbReference>
<dbReference type="SMART" id="SM00356">
    <property type="entry name" value="ZnF_C3H1"/>
    <property type="match status" value="3"/>
</dbReference>
<evidence type="ECO:0000256" key="1">
    <source>
        <dbReference type="ARBA" id="ARBA00022723"/>
    </source>
</evidence>
<accession>A0AAD3SQ20</accession>
<dbReference type="InterPro" id="IPR041686">
    <property type="entry name" value="Znf-CCCH_3"/>
</dbReference>
<proteinExistence type="predicted"/>
<feature type="compositionally biased region" description="Basic and acidic residues" evidence="7">
    <location>
        <begin position="343"/>
        <end position="361"/>
    </location>
</feature>
<feature type="region of interest" description="Disordered" evidence="7">
    <location>
        <begin position="313"/>
        <end position="365"/>
    </location>
</feature>
<gene>
    <name evidence="9" type="ORF">Nepgr_016833</name>
</gene>
<feature type="region of interest" description="Disordered" evidence="7">
    <location>
        <begin position="439"/>
        <end position="543"/>
    </location>
</feature>
<dbReference type="PANTHER" id="PTHR15725">
    <property type="entry name" value="ZN-FINGER, C-X8-C-X5-C-X3-H TYPE-CONTAINING"/>
    <property type="match status" value="1"/>
</dbReference>
<feature type="compositionally biased region" description="Polar residues" evidence="7">
    <location>
        <begin position="317"/>
        <end position="342"/>
    </location>
</feature>
<feature type="compositionally biased region" description="Basic and acidic residues" evidence="7">
    <location>
        <begin position="670"/>
        <end position="681"/>
    </location>
</feature>
<feature type="compositionally biased region" description="Basic residues" evidence="7">
    <location>
        <begin position="509"/>
        <end position="520"/>
    </location>
</feature>
<dbReference type="EMBL" id="BSYO01000014">
    <property type="protein sequence ID" value="GMH14992.1"/>
    <property type="molecule type" value="Genomic_DNA"/>
</dbReference>
<evidence type="ECO:0000256" key="6">
    <source>
        <dbReference type="PROSITE-ProRule" id="PRU00723"/>
    </source>
</evidence>
<dbReference type="Proteomes" id="UP001279734">
    <property type="component" value="Unassembled WGS sequence"/>
</dbReference>
<sequence>MSEAPGVTGAPDGTPSIPRRPKTQKEVCSATIWKRGPYGDAVLRSSSMAQPDSQSLQCQNRVEFLCFIVCLGRRGVQFDLGSSRSAKFRQSIMDSVAKSSPAVQKLQSSSTSAGRAEDEAWKKNTDCVYFLASPLTCKKGSECEYRHSESARLNPRDCWYWTNSVCLSPKCPFRHPPLDGLVGAPVASPGVSSLPSTQAVSSSSYSSAKQGVPCIFFQKGYCLKGDRCPFLHGSIPIRSNKLAQVPAAGATELPPPGEASGVLEKCTREANVSKIVEALPEAKTIAKAMPALPRDGPSTVKYGQPIAGLIEELPNNKEITTSPINNGNARNKPSHSYQGNHARSSDDRNFQNDKDTDELLRESSPGFDVLVDDEVRDTDYYHNDQYARMRAHDGRNLNELEIGYPDEHNSAADVDPELYHDRHGYDSYEHLQERYAWEQRRGSSNRSLREAAHFDRRGSVDDSDLRRPLSKQRRVNGLRSVVNPDYVPTRHGEDRNYPNAEESSLSSRLHGRIKLPKRSPVHGVNKHQERENDRGRNWGRLSPIRPLISSHHRRLQDRLKGRIEDDFSEGKTLRDPRMKRDVIDGNSTEFAGPKSLAELKVAKQSYSKEPQMRHEQSSSIGKHRYSSMLESSQPEEGDLSFEGPKPLSEILKRKREAEAATAASNTVPGNKEDIKQTENKRKLAQVTLYSAPKQEESLPNLANNEEGKAVTFVGDQADAPDSSKKMKLTVEGSSQANDMGSSKDEGGLIADGDEDHEHELEEYVPDDGDYEYDIGDVEGFNMEAGENADPDEYMEEDDEDDFAKKIGVMFS</sequence>
<feature type="region of interest" description="Disordered" evidence="7">
    <location>
        <begin position="567"/>
        <end position="590"/>
    </location>
</feature>